<evidence type="ECO:0000313" key="2">
    <source>
        <dbReference type="Proteomes" id="UP001150217"/>
    </source>
</evidence>
<sequence length="99" mass="11171">MLSFLPIARRPIALTAYRRGSRGYGVLHAAPPRQYPGPGPITSSLMSIAGAAIVTWTFYKVIWDYRPTAKAVEPQLLPNPTQELDEDYLQSLEWCIMYD</sequence>
<protein>
    <submittedName>
        <fullName evidence="1">Uncharacterized protein</fullName>
    </submittedName>
</protein>
<dbReference type="Proteomes" id="UP001150217">
    <property type="component" value="Unassembled WGS sequence"/>
</dbReference>
<gene>
    <name evidence="1" type="ORF">C8R41DRAFT_982627</name>
</gene>
<keyword evidence="2" id="KW-1185">Reference proteome</keyword>
<proteinExistence type="predicted"/>
<comment type="caution">
    <text evidence="1">The sequence shown here is derived from an EMBL/GenBank/DDBJ whole genome shotgun (WGS) entry which is preliminary data.</text>
</comment>
<name>A0ABQ8V9T2_9AGAR</name>
<evidence type="ECO:0000313" key="1">
    <source>
        <dbReference type="EMBL" id="KAJ4482718.1"/>
    </source>
</evidence>
<reference evidence="1" key="1">
    <citation type="submission" date="2022-08" db="EMBL/GenBank/DDBJ databases">
        <title>A Global Phylogenomic Analysis of the Shiitake Genus Lentinula.</title>
        <authorList>
            <consortium name="DOE Joint Genome Institute"/>
            <person name="Sierra-Patev S."/>
            <person name="Min B."/>
            <person name="Naranjo-Ortiz M."/>
            <person name="Looney B."/>
            <person name="Konkel Z."/>
            <person name="Slot J.C."/>
            <person name="Sakamoto Y."/>
            <person name="Steenwyk J.L."/>
            <person name="Rokas A."/>
            <person name="Carro J."/>
            <person name="Camarero S."/>
            <person name="Ferreira P."/>
            <person name="Molpeceres G."/>
            <person name="Ruiz-Duenas F.J."/>
            <person name="Serrano A."/>
            <person name="Henrissat B."/>
            <person name="Drula E."/>
            <person name="Hughes K.W."/>
            <person name="Mata J.L."/>
            <person name="Ishikawa N.K."/>
            <person name="Vargas-Isla R."/>
            <person name="Ushijima S."/>
            <person name="Smith C.A."/>
            <person name="Ahrendt S."/>
            <person name="Andreopoulos W."/>
            <person name="He G."/>
            <person name="Labutti K."/>
            <person name="Lipzen A."/>
            <person name="Ng V."/>
            <person name="Riley R."/>
            <person name="Sandor L."/>
            <person name="Barry K."/>
            <person name="Martinez A.T."/>
            <person name="Xiao Y."/>
            <person name="Gibbons J.G."/>
            <person name="Terashima K."/>
            <person name="Grigoriev I.V."/>
            <person name="Hibbett D.S."/>
        </authorList>
    </citation>
    <scope>NUCLEOTIDE SEQUENCE</scope>
    <source>
        <strain evidence="1">RHP3577 ss4</strain>
    </source>
</reference>
<accession>A0ABQ8V9T2</accession>
<dbReference type="EMBL" id="JANVFT010000057">
    <property type="protein sequence ID" value="KAJ4482718.1"/>
    <property type="molecule type" value="Genomic_DNA"/>
</dbReference>
<organism evidence="1 2">
    <name type="scientific">Lentinula lateritia</name>
    <dbReference type="NCBI Taxonomy" id="40482"/>
    <lineage>
        <taxon>Eukaryota</taxon>
        <taxon>Fungi</taxon>
        <taxon>Dikarya</taxon>
        <taxon>Basidiomycota</taxon>
        <taxon>Agaricomycotina</taxon>
        <taxon>Agaricomycetes</taxon>
        <taxon>Agaricomycetidae</taxon>
        <taxon>Agaricales</taxon>
        <taxon>Marasmiineae</taxon>
        <taxon>Omphalotaceae</taxon>
        <taxon>Lentinula</taxon>
    </lineage>
</organism>